<comment type="pathway">
    <text evidence="7">Metabolic intermediate biosynthesis; chorismate biosynthesis; chorismate from D-erythrose 4-phosphate and phosphoenolpyruvate: step 5/7.</text>
</comment>
<dbReference type="GO" id="GO:0005524">
    <property type="term" value="F:ATP binding"/>
    <property type="evidence" value="ECO:0007669"/>
    <property type="project" value="UniProtKB-UniRule"/>
</dbReference>
<dbReference type="EC" id="2.7.1.71" evidence="7"/>
<dbReference type="CDD" id="cd00464">
    <property type="entry name" value="SK"/>
    <property type="match status" value="1"/>
</dbReference>
<keyword evidence="3 7" id="KW-0547">Nucleotide-binding</keyword>
<comment type="catalytic activity">
    <reaction evidence="7">
        <text>shikimate + ATP = 3-phosphoshikimate + ADP + H(+)</text>
        <dbReference type="Rhea" id="RHEA:13121"/>
        <dbReference type="ChEBI" id="CHEBI:15378"/>
        <dbReference type="ChEBI" id="CHEBI:30616"/>
        <dbReference type="ChEBI" id="CHEBI:36208"/>
        <dbReference type="ChEBI" id="CHEBI:145989"/>
        <dbReference type="ChEBI" id="CHEBI:456216"/>
        <dbReference type="EC" id="2.7.1.71"/>
    </reaction>
</comment>
<dbReference type="HAMAP" id="MF_00109">
    <property type="entry name" value="Shikimate_kinase"/>
    <property type="match status" value="1"/>
</dbReference>
<keyword evidence="7" id="KW-0963">Cytoplasm</keyword>
<feature type="binding site" evidence="7">
    <location>
        <position position="14"/>
    </location>
    <ligand>
        <name>Mg(2+)</name>
        <dbReference type="ChEBI" id="CHEBI:18420"/>
    </ligand>
</feature>
<keyword evidence="1 7" id="KW-0028">Amino-acid biosynthesis</keyword>
<organism evidence="8 9">
    <name type="scientific">Tenacibaculum pelagium</name>
    <dbReference type="NCBI Taxonomy" id="2759527"/>
    <lineage>
        <taxon>Bacteria</taxon>
        <taxon>Pseudomonadati</taxon>
        <taxon>Bacteroidota</taxon>
        <taxon>Flavobacteriia</taxon>
        <taxon>Flavobacteriales</taxon>
        <taxon>Flavobacteriaceae</taxon>
        <taxon>Tenacibaculum</taxon>
    </lineage>
</organism>
<dbReference type="InterPro" id="IPR000623">
    <property type="entry name" value="Shikimate_kinase/TSH1"/>
</dbReference>
<dbReference type="UniPathway" id="UPA00053">
    <property type="reaction ID" value="UER00088"/>
</dbReference>
<gene>
    <name evidence="7" type="primary">aroK</name>
    <name evidence="8" type="ORF">H3Z83_01045</name>
</gene>
<dbReference type="SUPFAM" id="SSF52540">
    <property type="entry name" value="P-loop containing nucleoside triphosphate hydrolases"/>
    <property type="match status" value="1"/>
</dbReference>
<comment type="similarity">
    <text evidence="7">Belongs to the shikimate kinase family.</text>
</comment>
<dbReference type="Pfam" id="PF01202">
    <property type="entry name" value="SKI"/>
    <property type="match status" value="1"/>
</dbReference>
<proteinExistence type="inferred from homology"/>
<evidence type="ECO:0000313" key="9">
    <source>
        <dbReference type="Proteomes" id="UP000563906"/>
    </source>
</evidence>
<keyword evidence="2 7" id="KW-0808">Transferase</keyword>
<dbReference type="Proteomes" id="UP000563906">
    <property type="component" value="Unassembled WGS sequence"/>
</dbReference>
<dbReference type="Gene3D" id="3.40.50.300">
    <property type="entry name" value="P-loop containing nucleotide triphosphate hydrolases"/>
    <property type="match status" value="1"/>
</dbReference>
<comment type="caution">
    <text evidence="7">Lacks conserved residue(s) required for the propagation of feature annotation.</text>
</comment>
<dbReference type="InterPro" id="IPR027417">
    <property type="entry name" value="P-loop_NTPase"/>
</dbReference>
<sequence>MKIVLVGYMASGKSTIGRLLAKKMELRFIDLDDYIEKKEGKSISDIFKINGEIYFRKKEHFYLKELLNLEDDFILALGGGTPCYAGNMHLINENKSVRSIYLRLKIPTLVDRLINEKSKRPLVAELKNTDIPEYIAKHLFERSFYYNQSVIIVGSDNKTVEETITEIYELLC</sequence>
<feature type="binding site" evidence="7">
    <location>
        <position position="120"/>
    </location>
    <ligand>
        <name>ATP</name>
        <dbReference type="ChEBI" id="CHEBI:30616"/>
    </ligand>
</feature>
<keyword evidence="4 7" id="KW-0418">Kinase</keyword>
<reference evidence="8 9" key="1">
    <citation type="submission" date="2020-07" db="EMBL/GenBank/DDBJ databases">
        <title>Bacterium isolated from marine sediment.</title>
        <authorList>
            <person name="Shang D."/>
            <person name="Du Z.-J."/>
        </authorList>
    </citation>
    <scope>NUCLEOTIDE SEQUENCE [LARGE SCALE GENOMIC DNA]</scope>
    <source>
        <strain evidence="8 9">S7007</strain>
    </source>
</reference>
<dbReference type="RefSeq" id="WP_182123627.1">
    <property type="nucleotide sequence ID" value="NZ_JACGLS010000001.1"/>
</dbReference>
<evidence type="ECO:0000256" key="5">
    <source>
        <dbReference type="ARBA" id="ARBA00022840"/>
    </source>
</evidence>
<feature type="binding site" evidence="7">
    <location>
        <position position="32"/>
    </location>
    <ligand>
        <name>substrate</name>
    </ligand>
</feature>
<dbReference type="PANTHER" id="PTHR21087">
    <property type="entry name" value="SHIKIMATE KINASE"/>
    <property type="match status" value="1"/>
</dbReference>
<dbReference type="PANTHER" id="PTHR21087:SF16">
    <property type="entry name" value="SHIKIMATE KINASE 1, CHLOROPLASTIC"/>
    <property type="match status" value="1"/>
</dbReference>
<dbReference type="GO" id="GO:0009073">
    <property type="term" value="P:aromatic amino acid family biosynthetic process"/>
    <property type="evidence" value="ECO:0007669"/>
    <property type="project" value="UniProtKB-KW"/>
</dbReference>
<evidence type="ECO:0000256" key="4">
    <source>
        <dbReference type="ARBA" id="ARBA00022777"/>
    </source>
</evidence>
<dbReference type="EMBL" id="JACGLS010000001">
    <property type="protein sequence ID" value="MBA6155113.1"/>
    <property type="molecule type" value="Genomic_DNA"/>
</dbReference>
<feature type="binding site" evidence="7">
    <location>
        <position position="79"/>
    </location>
    <ligand>
        <name>substrate</name>
    </ligand>
</feature>
<feature type="binding site" evidence="7">
    <location>
        <begin position="10"/>
        <end position="15"/>
    </location>
    <ligand>
        <name>ATP</name>
        <dbReference type="ChEBI" id="CHEBI:30616"/>
    </ligand>
</feature>
<comment type="caution">
    <text evidence="8">The sequence shown here is derived from an EMBL/GenBank/DDBJ whole genome shotgun (WGS) entry which is preliminary data.</text>
</comment>
<dbReference type="GO" id="GO:0008652">
    <property type="term" value="P:amino acid biosynthetic process"/>
    <property type="evidence" value="ECO:0007669"/>
    <property type="project" value="UniProtKB-KW"/>
</dbReference>
<keyword evidence="5 7" id="KW-0067">ATP-binding</keyword>
<protein>
    <recommendedName>
        <fullName evidence="7">Shikimate kinase</fullName>
        <shortName evidence="7">SK</shortName>
        <ecNumber evidence="7">2.7.1.71</ecNumber>
    </recommendedName>
</protein>
<keyword evidence="7" id="KW-0460">Magnesium</keyword>
<evidence type="ECO:0000256" key="7">
    <source>
        <dbReference type="HAMAP-Rule" id="MF_00109"/>
    </source>
</evidence>
<dbReference type="InterPro" id="IPR031322">
    <property type="entry name" value="Shikimate/glucono_kinase"/>
</dbReference>
<dbReference type="GO" id="GO:0005829">
    <property type="term" value="C:cytosol"/>
    <property type="evidence" value="ECO:0007669"/>
    <property type="project" value="TreeGrafter"/>
</dbReference>
<name>A0A839AJ36_9FLAO</name>
<dbReference type="GO" id="GO:0000287">
    <property type="term" value="F:magnesium ion binding"/>
    <property type="evidence" value="ECO:0007669"/>
    <property type="project" value="UniProtKB-UniRule"/>
</dbReference>
<feature type="binding site" evidence="7">
    <location>
        <position position="56"/>
    </location>
    <ligand>
        <name>substrate</name>
    </ligand>
</feature>
<comment type="cofactor">
    <cofactor evidence="7">
        <name>Mg(2+)</name>
        <dbReference type="ChEBI" id="CHEBI:18420"/>
    </cofactor>
    <text evidence="7">Binds 1 Mg(2+) ion per subunit.</text>
</comment>
<evidence type="ECO:0000313" key="8">
    <source>
        <dbReference type="EMBL" id="MBA6155113.1"/>
    </source>
</evidence>
<feature type="binding site" evidence="7">
    <location>
        <position position="142"/>
    </location>
    <ligand>
        <name>substrate</name>
    </ligand>
</feature>
<evidence type="ECO:0000256" key="6">
    <source>
        <dbReference type="ARBA" id="ARBA00023141"/>
    </source>
</evidence>
<evidence type="ECO:0000256" key="3">
    <source>
        <dbReference type="ARBA" id="ARBA00022741"/>
    </source>
</evidence>
<evidence type="ECO:0000256" key="2">
    <source>
        <dbReference type="ARBA" id="ARBA00022679"/>
    </source>
</evidence>
<evidence type="ECO:0000256" key="1">
    <source>
        <dbReference type="ARBA" id="ARBA00022605"/>
    </source>
</evidence>
<comment type="subcellular location">
    <subcellularLocation>
        <location evidence="7">Cytoplasm</location>
    </subcellularLocation>
</comment>
<dbReference type="GO" id="GO:0009423">
    <property type="term" value="P:chorismate biosynthetic process"/>
    <property type="evidence" value="ECO:0007669"/>
    <property type="project" value="UniProtKB-UniRule"/>
</dbReference>
<dbReference type="AlphaFoldDB" id="A0A839AJ36"/>
<comment type="function">
    <text evidence="7">Catalyzes the specific phosphorylation of the 3-hydroxyl group of shikimic acid using ATP as a cosubstrate.</text>
</comment>
<comment type="subunit">
    <text evidence="7">Monomer.</text>
</comment>
<keyword evidence="7" id="KW-0479">Metal-binding</keyword>
<accession>A0A839AJ36</accession>
<keyword evidence="6 7" id="KW-0057">Aromatic amino acid biosynthesis</keyword>
<dbReference type="GO" id="GO:0004765">
    <property type="term" value="F:shikimate kinase activity"/>
    <property type="evidence" value="ECO:0007669"/>
    <property type="project" value="UniProtKB-UniRule"/>
</dbReference>
<dbReference type="PRINTS" id="PR01100">
    <property type="entry name" value="SHIKIMTKNASE"/>
</dbReference>
<keyword evidence="9" id="KW-1185">Reference proteome</keyword>